<keyword evidence="2" id="KW-1185">Reference proteome</keyword>
<dbReference type="EMBL" id="JAZAVK010000079">
    <property type="protein sequence ID" value="KAK7425591.1"/>
    <property type="molecule type" value="Genomic_DNA"/>
</dbReference>
<dbReference type="Proteomes" id="UP001498421">
    <property type="component" value="Unassembled WGS sequence"/>
</dbReference>
<name>A0ABR1HX18_9HYPO</name>
<gene>
    <name evidence="1" type="ORF">QQZ08_007914</name>
</gene>
<evidence type="ECO:0000313" key="2">
    <source>
        <dbReference type="Proteomes" id="UP001498421"/>
    </source>
</evidence>
<reference evidence="1 2" key="1">
    <citation type="journal article" date="2025" name="Microbiol. Resour. Announc.">
        <title>Draft genome sequences for Neonectria magnoliae and Neonectria punicea, canker pathogens of Liriodendron tulipifera and Acer saccharum in West Virginia.</title>
        <authorList>
            <person name="Petronek H.M."/>
            <person name="Kasson M.T."/>
            <person name="Metheny A.M."/>
            <person name="Stauder C.M."/>
            <person name="Lovett B."/>
            <person name="Lynch S.C."/>
            <person name="Garnas J.R."/>
            <person name="Kasson L.R."/>
            <person name="Stajich J.E."/>
        </authorList>
    </citation>
    <scope>NUCLEOTIDE SEQUENCE [LARGE SCALE GENOMIC DNA]</scope>
    <source>
        <strain evidence="1 2">NRRL 64651</strain>
    </source>
</reference>
<evidence type="ECO:0000313" key="1">
    <source>
        <dbReference type="EMBL" id="KAK7425591.1"/>
    </source>
</evidence>
<comment type="caution">
    <text evidence="1">The sequence shown here is derived from an EMBL/GenBank/DDBJ whole genome shotgun (WGS) entry which is preliminary data.</text>
</comment>
<sequence length="141" mass="15634">MDATTPVYTIDFTAKTDTYQSALTNLFSGKPEDTERDLSKLFTPNLTPRADNITRDFPTLVAHIRHLREILSKVTLTVTQFLRDGAQLAERHTSSTTLSNGTAWWAETFQFAEVAQDGQVSGIVETVSKLERPGDVVSDNS</sequence>
<accession>A0ABR1HX18</accession>
<proteinExistence type="predicted"/>
<protein>
    <recommendedName>
        <fullName evidence="3">SnoaL-like domain-containing protein</fullName>
    </recommendedName>
</protein>
<organism evidence="1 2">
    <name type="scientific">Neonectria magnoliae</name>
    <dbReference type="NCBI Taxonomy" id="2732573"/>
    <lineage>
        <taxon>Eukaryota</taxon>
        <taxon>Fungi</taxon>
        <taxon>Dikarya</taxon>
        <taxon>Ascomycota</taxon>
        <taxon>Pezizomycotina</taxon>
        <taxon>Sordariomycetes</taxon>
        <taxon>Hypocreomycetidae</taxon>
        <taxon>Hypocreales</taxon>
        <taxon>Nectriaceae</taxon>
        <taxon>Neonectria</taxon>
    </lineage>
</organism>
<evidence type="ECO:0008006" key="3">
    <source>
        <dbReference type="Google" id="ProtNLM"/>
    </source>
</evidence>